<dbReference type="SMART" id="SM00213">
    <property type="entry name" value="UBQ"/>
    <property type="match status" value="2"/>
</dbReference>
<reference evidence="4" key="1">
    <citation type="submission" date="2021-04" db="EMBL/GenBank/DDBJ databases">
        <authorList>
            <person name="Tunstrom K."/>
        </authorList>
    </citation>
    <scope>NUCLEOTIDE SEQUENCE</scope>
</reference>
<dbReference type="EMBL" id="CAJQZP010001279">
    <property type="protein sequence ID" value="CAG5036007.1"/>
    <property type="molecule type" value="Genomic_DNA"/>
</dbReference>
<organism evidence="4 5">
    <name type="scientific">Parnassius apollo</name>
    <name type="common">Apollo butterfly</name>
    <name type="synonym">Papilio apollo</name>
    <dbReference type="NCBI Taxonomy" id="110799"/>
    <lineage>
        <taxon>Eukaryota</taxon>
        <taxon>Metazoa</taxon>
        <taxon>Ecdysozoa</taxon>
        <taxon>Arthropoda</taxon>
        <taxon>Hexapoda</taxon>
        <taxon>Insecta</taxon>
        <taxon>Pterygota</taxon>
        <taxon>Neoptera</taxon>
        <taxon>Endopterygota</taxon>
        <taxon>Lepidoptera</taxon>
        <taxon>Glossata</taxon>
        <taxon>Ditrysia</taxon>
        <taxon>Papilionoidea</taxon>
        <taxon>Papilionidae</taxon>
        <taxon>Parnassiinae</taxon>
        <taxon>Parnassini</taxon>
        <taxon>Parnassius</taxon>
        <taxon>Parnassius</taxon>
    </lineage>
</organism>
<evidence type="ECO:0000259" key="2">
    <source>
        <dbReference type="PROSITE" id="PS50033"/>
    </source>
</evidence>
<feature type="domain" description="UBX" evidence="2">
    <location>
        <begin position="807"/>
        <end position="881"/>
    </location>
</feature>
<dbReference type="CDD" id="cd17130">
    <property type="entry name" value="Ubl2_FAF1"/>
    <property type="match status" value="1"/>
</dbReference>
<feature type="region of interest" description="Disordered" evidence="1">
    <location>
        <begin position="73"/>
        <end position="99"/>
    </location>
</feature>
<dbReference type="InterPro" id="IPR006577">
    <property type="entry name" value="UAS"/>
</dbReference>
<dbReference type="Proteomes" id="UP000691718">
    <property type="component" value="Unassembled WGS sequence"/>
</dbReference>
<proteinExistence type="predicted"/>
<dbReference type="InterPro" id="IPR050730">
    <property type="entry name" value="UBX_domain-protein"/>
</dbReference>
<dbReference type="GO" id="GO:0005634">
    <property type="term" value="C:nucleus"/>
    <property type="evidence" value="ECO:0007669"/>
    <property type="project" value="TreeGrafter"/>
</dbReference>
<accession>A0A8S3XPC4</accession>
<gene>
    <name evidence="4" type="ORF">PAPOLLO_LOCUS20702</name>
</gene>
<dbReference type="Pfam" id="PF21021">
    <property type="entry name" value="FAF1"/>
    <property type="match status" value="1"/>
</dbReference>
<feature type="compositionally biased region" description="Basic and acidic residues" evidence="1">
    <location>
        <begin position="511"/>
        <end position="531"/>
    </location>
</feature>
<dbReference type="GO" id="GO:0005783">
    <property type="term" value="C:endoplasmic reticulum"/>
    <property type="evidence" value="ECO:0007669"/>
    <property type="project" value="TreeGrafter"/>
</dbReference>
<evidence type="ECO:0000256" key="1">
    <source>
        <dbReference type="SAM" id="MobiDB-lite"/>
    </source>
</evidence>
<dbReference type="Pfam" id="PF14560">
    <property type="entry name" value="Ubiquitin_2"/>
    <property type="match status" value="1"/>
</dbReference>
<dbReference type="SMART" id="SM00166">
    <property type="entry name" value="UBX"/>
    <property type="match status" value="1"/>
</dbReference>
<dbReference type="GO" id="GO:0043130">
    <property type="term" value="F:ubiquitin binding"/>
    <property type="evidence" value="ECO:0007669"/>
    <property type="project" value="TreeGrafter"/>
</dbReference>
<dbReference type="GO" id="GO:0036503">
    <property type="term" value="P:ERAD pathway"/>
    <property type="evidence" value="ECO:0007669"/>
    <property type="project" value="TreeGrafter"/>
</dbReference>
<feature type="region of interest" description="Disordered" evidence="1">
    <location>
        <begin position="496"/>
        <end position="531"/>
    </location>
</feature>
<name>A0A8S3XPC4_PARAO</name>
<dbReference type="PANTHER" id="PTHR23322">
    <property type="entry name" value="FAS-ASSOCIATED PROTEIN"/>
    <property type="match status" value="1"/>
</dbReference>
<feature type="domain" description="Ubiquitin-like" evidence="3">
    <location>
        <begin position="101"/>
        <end position="169"/>
    </location>
</feature>
<dbReference type="InterPro" id="IPR000626">
    <property type="entry name" value="Ubiquitin-like_dom"/>
</dbReference>
<dbReference type="AlphaFoldDB" id="A0A8S3XPC4"/>
<feature type="compositionally biased region" description="Polar residues" evidence="1">
    <location>
        <begin position="86"/>
        <end position="99"/>
    </location>
</feature>
<keyword evidence="5" id="KW-1185">Reference proteome</keyword>
<dbReference type="Pfam" id="PF00789">
    <property type="entry name" value="UBX"/>
    <property type="match status" value="1"/>
</dbReference>
<evidence type="ECO:0000313" key="4">
    <source>
        <dbReference type="EMBL" id="CAG5036007.1"/>
    </source>
</evidence>
<dbReference type="PROSITE" id="PS50033">
    <property type="entry name" value="UBX"/>
    <property type="match status" value="1"/>
</dbReference>
<evidence type="ECO:0000313" key="5">
    <source>
        <dbReference type="Proteomes" id="UP000691718"/>
    </source>
</evidence>
<dbReference type="InterPro" id="IPR049483">
    <property type="entry name" value="FAF1_2-like_UAS"/>
</dbReference>
<comment type="caution">
    <text evidence="4">The sequence shown here is derived from an EMBL/GenBank/DDBJ whole genome shotgun (WGS) entry which is preliminary data.</text>
</comment>
<protein>
    <submittedName>
        <fullName evidence="4">(apollo) hypothetical protein</fullName>
    </submittedName>
</protein>
<dbReference type="PROSITE" id="PS50053">
    <property type="entry name" value="UBIQUITIN_2"/>
    <property type="match status" value="1"/>
</dbReference>
<dbReference type="InterPro" id="IPR001012">
    <property type="entry name" value="UBX_dom"/>
</dbReference>
<sequence length="884" mass="99826">MSENREEILANFQGITNIEDVAEAIFHLEESNWDLLTAINRVMPQDGNSSRNSMSQNSDTHDVEMIDEDISVITPKTHPPDREENNQASTSSPRNSSPNLVELQVHCNNKMHEIKMSGSATVSDLKKRLEMVCGVPVCRQQISGLGGSRATSSASLSSLGLQKNAVLRLKPADQLMADDEVAERLTATYTLRVKHDEKEYTLKYPGTKTVQEVKNDIYSLTDIPVRHQVWTGWPTVTGLDDTVLAMVGLDLPQHELTVKRAPTNKQKEYKRIIVESSDSENSSVEEIEDGGDGFTAEDDMFVDLVQSERLQPLMSEHIDDEALGCIEFAQRFRARYGPNTPNFFEGTLQDAIKESCLKPAKERKLLGVYLHHEQSVLSNVFCAQLLGCDTVLQTLAANFVVYGWDLTHPDNNNMLLNSIANALGPVASMTIRSIPVDRLPALVIIMRVRSNTEIYSVINGNVGVSELVGGLVEAIERFAVQREEDARLERERDARQRVKREQDEAYQQSLEADRAKEEIKKQQELERNQELERAETERLMEEARKEALKAGAAARVPAEPGAEERGEVARIRVRLPPPHHDALERRFYATDTLAPGADERGEVARIRLRLPLPHHDALERRFYATDTLAVSHVHTYTHTHAPADPGAEERSEVARNRMRLPPPHHDVLDRRFYATDTLAVSHVHTYTHTHAPADPGAEERSEVARNRMRLPPPHHDALERRFYATDTLAVSHVHTYTHTHAPADPGAEERSEVARNRMRLPPPHHDALERRFYATDTLAVSHVHTYTHTHAPADPGAEERGEVARNRMRLPLPHHDALERRFYATDTLAMNHALLDFLASKGYPQENYKVISSWPRRDLTTESHSSTLKALKLYPQETIMLEER</sequence>
<dbReference type="PANTHER" id="PTHR23322:SF96">
    <property type="entry name" value="FAS-ASSOCIATED FACTOR 1"/>
    <property type="match status" value="1"/>
</dbReference>
<dbReference type="SMART" id="SM00594">
    <property type="entry name" value="UAS"/>
    <property type="match status" value="1"/>
</dbReference>
<evidence type="ECO:0000259" key="3">
    <source>
        <dbReference type="PROSITE" id="PS50053"/>
    </source>
</evidence>
<dbReference type="OrthoDB" id="1920064at2759"/>
<dbReference type="Pfam" id="PF14555">
    <property type="entry name" value="UBA_4"/>
    <property type="match status" value="1"/>
</dbReference>